<sequence length="265" mass="30539">MGDKIISNACEKRIQNDREKNVDNSEPFTLLYRDAFENVQSGLQPLDDTAMLGYTSQNTSLIGNETIEDNLMENQEFDTSRFHNFFQYQNQSDGEQSKLHLKCSYSNEENRELQQKRDQKDSISISVVGRCIRTACDVLHAMDSEDIDFHSETMDSQYKDIFPSDSNLVYSHIIEETSNRNDELLFTKESHTIDTSKIMCVKEELVNKVQERDSRVESFKSSQHKPAGLTRLFLEKKMVEKISSTKILPSTLKQGHGQRGLTFEL</sequence>
<comment type="caution">
    <text evidence="1">The sequence shown here is derived from an EMBL/GenBank/DDBJ whole genome shotgun (WGS) entry which is preliminary data.</text>
</comment>
<name>A0A8X6XWG4_9ARAC</name>
<evidence type="ECO:0000313" key="1">
    <source>
        <dbReference type="EMBL" id="GFY61522.1"/>
    </source>
</evidence>
<dbReference type="AlphaFoldDB" id="A0A8X6XWG4"/>
<dbReference type="Proteomes" id="UP000886998">
    <property type="component" value="Unassembled WGS sequence"/>
</dbReference>
<reference evidence="1" key="1">
    <citation type="submission" date="2020-08" db="EMBL/GenBank/DDBJ databases">
        <title>Multicomponent nature underlies the extraordinary mechanical properties of spider dragline silk.</title>
        <authorList>
            <person name="Kono N."/>
            <person name="Nakamura H."/>
            <person name="Mori M."/>
            <person name="Yoshida Y."/>
            <person name="Ohtoshi R."/>
            <person name="Malay A.D."/>
            <person name="Moran D.A.P."/>
            <person name="Tomita M."/>
            <person name="Numata K."/>
            <person name="Arakawa K."/>
        </authorList>
    </citation>
    <scope>NUCLEOTIDE SEQUENCE</scope>
</reference>
<evidence type="ECO:0000313" key="2">
    <source>
        <dbReference type="Proteomes" id="UP000886998"/>
    </source>
</evidence>
<organism evidence="1 2">
    <name type="scientific">Trichonephila inaurata madagascariensis</name>
    <dbReference type="NCBI Taxonomy" id="2747483"/>
    <lineage>
        <taxon>Eukaryota</taxon>
        <taxon>Metazoa</taxon>
        <taxon>Ecdysozoa</taxon>
        <taxon>Arthropoda</taxon>
        <taxon>Chelicerata</taxon>
        <taxon>Arachnida</taxon>
        <taxon>Araneae</taxon>
        <taxon>Araneomorphae</taxon>
        <taxon>Entelegynae</taxon>
        <taxon>Araneoidea</taxon>
        <taxon>Nephilidae</taxon>
        <taxon>Trichonephila</taxon>
        <taxon>Trichonephila inaurata</taxon>
    </lineage>
</organism>
<protein>
    <submittedName>
        <fullName evidence="1">Uncharacterized protein</fullName>
    </submittedName>
</protein>
<dbReference type="EMBL" id="BMAV01013678">
    <property type="protein sequence ID" value="GFY61522.1"/>
    <property type="molecule type" value="Genomic_DNA"/>
</dbReference>
<keyword evidence="2" id="KW-1185">Reference proteome</keyword>
<gene>
    <name evidence="1" type="ORF">TNIN_70071</name>
</gene>
<accession>A0A8X6XWG4</accession>
<proteinExistence type="predicted"/>